<dbReference type="EMBL" id="CP090170">
    <property type="protein sequence ID" value="UJO20721.1"/>
    <property type="molecule type" value="Genomic_DNA"/>
</dbReference>
<feature type="binding site" description="axial binding residue" evidence="5">
    <location>
        <position position="444"/>
    </location>
    <ligand>
        <name>heme</name>
        <dbReference type="ChEBI" id="CHEBI:30413"/>
    </ligand>
    <ligandPart>
        <name>Fe</name>
        <dbReference type="ChEBI" id="CHEBI:18248"/>
    </ligandPart>
</feature>
<dbReference type="Gene3D" id="1.10.630.10">
    <property type="entry name" value="Cytochrome P450"/>
    <property type="match status" value="1"/>
</dbReference>
<dbReference type="GO" id="GO:0020037">
    <property type="term" value="F:heme binding"/>
    <property type="evidence" value="ECO:0007669"/>
    <property type="project" value="InterPro"/>
</dbReference>
<dbReference type="GO" id="GO:0004497">
    <property type="term" value="F:monooxygenase activity"/>
    <property type="evidence" value="ECO:0007669"/>
    <property type="project" value="UniProtKB-KW"/>
</dbReference>
<dbReference type="AlphaFoldDB" id="A0A9Q8PDX0"/>
<dbReference type="InterPro" id="IPR002401">
    <property type="entry name" value="Cyt_P450_E_grp-I"/>
</dbReference>
<evidence type="ECO:0000256" key="7">
    <source>
        <dbReference type="SAM" id="Phobius"/>
    </source>
</evidence>
<evidence type="ECO:0000256" key="6">
    <source>
        <dbReference type="RuleBase" id="RU000461"/>
    </source>
</evidence>
<dbReference type="PRINTS" id="PR00463">
    <property type="entry name" value="EP450I"/>
</dbReference>
<evidence type="ECO:0000313" key="9">
    <source>
        <dbReference type="Proteomes" id="UP000756132"/>
    </source>
</evidence>
<feature type="transmembrane region" description="Helical" evidence="7">
    <location>
        <begin position="12"/>
        <end position="33"/>
    </location>
</feature>
<dbReference type="PANTHER" id="PTHR46300">
    <property type="entry name" value="P450, PUTATIVE (EUROFUNG)-RELATED-RELATED"/>
    <property type="match status" value="1"/>
</dbReference>
<dbReference type="GO" id="GO:0005506">
    <property type="term" value="F:iron ion binding"/>
    <property type="evidence" value="ECO:0007669"/>
    <property type="project" value="InterPro"/>
</dbReference>
<dbReference type="OrthoDB" id="2789670at2759"/>
<dbReference type="GeneID" id="71990649"/>
<evidence type="ECO:0000256" key="3">
    <source>
        <dbReference type="ARBA" id="ARBA00023002"/>
    </source>
</evidence>
<dbReference type="GO" id="GO:0016705">
    <property type="term" value="F:oxidoreductase activity, acting on paired donors, with incorporation or reduction of molecular oxygen"/>
    <property type="evidence" value="ECO:0007669"/>
    <property type="project" value="InterPro"/>
</dbReference>
<dbReference type="InterPro" id="IPR050364">
    <property type="entry name" value="Cytochrome_P450_fung"/>
</dbReference>
<keyword evidence="3 6" id="KW-0560">Oxidoreductase</keyword>
<dbReference type="InterPro" id="IPR036396">
    <property type="entry name" value="Cyt_P450_sf"/>
</dbReference>
<reference evidence="8" key="1">
    <citation type="submission" date="2021-12" db="EMBL/GenBank/DDBJ databases">
        <authorList>
            <person name="Zaccaron A."/>
            <person name="Stergiopoulos I."/>
        </authorList>
    </citation>
    <scope>NUCLEOTIDE SEQUENCE</scope>
    <source>
        <strain evidence="8">Race5_Kim</strain>
    </source>
</reference>
<keyword evidence="2 5" id="KW-0479">Metal-binding</keyword>
<dbReference type="InterPro" id="IPR017972">
    <property type="entry name" value="Cyt_P450_CS"/>
</dbReference>
<keyword evidence="7" id="KW-1133">Transmembrane helix</keyword>
<evidence type="ECO:0000256" key="1">
    <source>
        <dbReference type="ARBA" id="ARBA00010617"/>
    </source>
</evidence>
<organism evidence="8 9">
    <name type="scientific">Passalora fulva</name>
    <name type="common">Tomato leaf mold</name>
    <name type="synonym">Cladosporium fulvum</name>
    <dbReference type="NCBI Taxonomy" id="5499"/>
    <lineage>
        <taxon>Eukaryota</taxon>
        <taxon>Fungi</taxon>
        <taxon>Dikarya</taxon>
        <taxon>Ascomycota</taxon>
        <taxon>Pezizomycotina</taxon>
        <taxon>Dothideomycetes</taxon>
        <taxon>Dothideomycetidae</taxon>
        <taxon>Mycosphaerellales</taxon>
        <taxon>Mycosphaerellaceae</taxon>
        <taxon>Fulvia</taxon>
    </lineage>
</organism>
<dbReference type="CDD" id="cd11065">
    <property type="entry name" value="CYP64-like"/>
    <property type="match status" value="1"/>
</dbReference>
<comment type="similarity">
    <text evidence="1 6">Belongs to the cytochrome P450 family.</text>
</comment>
<dbReference type="RefSeq" id="XP_047765087.1">
    <property type="nucleotide sequence ID" value="XM_047909919.1"/>
</dbReference>
<dbReference type="PROSITE" id="PS00086">
    <property type="entry name" value="CYTOCHROME_P450"/>
    <property type="match status" value="1"/>
</dbReference>
<name>A0A9Q8PDX0_PASFU</name>
<sequence>MHGMQNAATKAVAAVLLVPSAYVLSLAVGLLLFDYLRVLLLRAKLPPGPLPLPLFGNTLSFPAEKPWILFEQISKQYKSPIITFWVGRQPTFYLNDCWTAHELLNKRAANYASRPRQVVLGELLGGLDNIASMYYGERWRLHRRLTHGVVGKQKLQCYRVIQDAESKVTTFRLLEDPGDYVAHLERSATSVMSIIGTGKRVTKLNDPLTLRVMQVTAEAGEKVVVGRHFPMILETFPWMASLPPIKNMFCSGSEDADMYYCMAEEASKRPKDCYFKDVYQSQAKYGLSKSEVTSLTGNLFGAGVETSTYTMLSFLLAACCFPDSLAKAREEIASVCGVARSPRIEDTADMPHVQAVMKEVFRWRAPAVLGGQPHAPLEDDYIEGFLIPRGSSVTGNLWAIHRNERDFPEPDLFCPGRHFPDHDLYRQNPTPKRHMAFGWGRRMCAGADLAEQGVLTQIARLLWAFDIEGDMDGTTGKPLKLNIFDYTSGFNIRPKPFRCKFTPRSREIARTITRERREAESILQEYEI</sequence>
<dbReference type="Pfam" id="PF00067">
    <property type="entry name" value="p450"/>
    <property type="match status" value="1"/>
</dbReference>
<evidence type="ECO:0000313" key="8">
    <source>
        <dbReference type="EMBL" id="UJO20721.1"/>
    </source>
</evidence>
<evidence type="ECO:0000256" key="5">
    <source>
        <dbReference type="PIRSR" id="PIRSR602401-1"/>
    </source>
</evidence>
<protein>
    <submittedName>
        <fullName evidence="8">Cytochrome P450 monooxygenase</fullName>
    </submittedName>
</protein>
<dbReference type="KEGG" id="ffu:CLAFUR5_10771"/>
<keyword evidence="9" id="KW-1185">Reference proteome</keyword>
<evidence type="ECO:0000256" key="4">
    <source>
        <dbReference type="ARBA" id="ARBA00023004"/>
    </source>
</evidence>
<gene>
    <name evidence="8" type="ORF">CLAFUR5_10771</name>
</gene>
<keyword evidence="7" id="KW-0812">Transmembrane</keyword>
<dbReference type="SUPFAM" id="SSF48264">
    <property type="entry name" value="Cytochrome P450"/>
    <property type="match status" value="1"/>
</dbReference>
<comment type="cofactor">
    <cofactor evidence="5">
        <name>heme</name>
        <dbReference type="ChEBI" id="CHEBI:30413"/>
    </cofactor>
</comment>
<evidence type="ECO:0000256" key="2">
    <source>
        <dbReference type="ARBA" id="ARBA00022723"/>
    </source>
</evidence>
<dbReference type="InterPro" id="IPR001128">
    <property type="entry name" value="Cyt_P450"/>
</dbReference>
<keyword evidence="5 6" id="KW-0349">Heme</keyword>
<accession>A0A9Q8PDX0</accession>
<dbReference type="Proteomes" id="UP000756132">
    <property type="component" value="Chromosome 8"/>
</dbReference>
<reference evidence="8" key="2">
    <citation type="journal article" date="2022" name="Microb. Genom.">
        <title>A chromosome-scale genome assembly of the tomato pathogen Cladosporium fulvum reveals a compartmentalized genome architecture and the presence of a dispensable chromosome.</title>
        <authorList>
            <person name="Zaccaron A.Z."/>
            <person name="Chen L.H."/>
            <person name="Samaras A."/>
            <person name="Stergiopoulos I."/>
        </authorList>
    </citation>
    <scope>NUCLEOTIDE SEQUENCE</scope>
    <source>
        <strain evidence="8">Race5_Kim</strain>
    </source>
</reference>
<keyword evidence="7" id="KW-0472">Membrane</keyword>
<keyword evidence="4 5" id="KW-0408">Iron</keyword>
<dbReference type="PANTHER" id="PTHR46300:SF4">
    <property type="entry name" value="CYTOCHROME P450 98A3"/>
    <property type="match status" value="1"/>
</dbReference>
<keyword evidence="6 8" id="KW-0503">Monooxygenase</keyword>
<proteinExistence type="inferred from homology"/>